<dbReference type="RefSeq" id="WP_309864907.1">
    <property type="nucleotide sequence ID" value="NZ_JAVDQG010000003.1"/>
</dbReference>
<name>A0ABU1IM33_9BACL</name>
<comment type="catalytic activity">
    <reaction evidence="15 18">
        <text>4 Fe(II)-[cytochrome c] + O2 + 8 H(+)(in) = 4 Fe(III)-[cytochrome c] + 2 H2O + 4 H(+)(out)</text>
        <dbReference type="Rhea" id="RHEA:11436"/>
        <dbReference type="Rhea" id="RHEA-COMP:10350"/>
        <dbReference type="Rhea" id="RHEA-COMP:14399"/>
        <dbReference type="ChEBI" id="CHEBI:15377"/>
        <dbReference type="ChEBI" id="CHEBI:15378"/>
        <dbReference type="ChEBI" id="CHEBI:15379"/>
        <dbReference type="ChEBI" id="CHEBI:29033"/>
        <dbReference type="ChEBI" id="CHEBI:29034"/>
        <dbReference type="EC" id="7.1.1.9"/>
    </reaction>
</comment>
<keyword evidence="12 18" id="KW-0186">Copper</keyword>
<reference evidence="23 24" key="1">
    <citation type="submission" date="2023-07" db="EMBL/GenBank/DDBJ databases">
        <title>Genomic Encyclopedia of Type Strains, Phase IV (KMG-IV): sequencing the most valuable type-strain genomes for metagenomic binning, comparative biology and taxonomic classification.</title>
        <authorList>
            <person name="Goeker M."/>
        </authorList>
    </citation>
    <scope>NUCLEOTIDE SEQUENCE [LARGE SCALE GENOMIC DNA]</scope>
    <source>
        <strain evidence="23 24">DSM 45903</strain>
    </source>
</reference>
<comment type="caution">
    <text evidence="23">The sequence shown here is derived from an EMBL/GenBank/DDBJ whole genome shotgun (WGS) entry which is preliminary data.</text>
</comment>
<evidence type="ECO:0000313" key="24">
    <source>
        <dbReference type="Proteomes" id="UP001185012"/>
    </source>
</evidence>
<dbReference type="NCBIfam" id="TIGR02866">
    <property type="entry name" value="CoxB"/>
    <property type="match status" value="1"/>
</dbReference>
<dbReference type="InterPro" id="IPR002429">
    <property type="entry name" value="CcO_II-like_C"/>
</dbReference>
<evidence type="ECO:0000256" key="13">
    <source>
        <dbReference type="ARBA" id="ARBA00023136"/>
    </source>
</evidence>
<dbReference type="EC" id="7.1.1.9" evidence="18"/>
<proteinExistence type="inferred from homology"/>
<evidence type="ECO:0000256" key="11">
    <source>
        <dbReference type="ARBA" id="ARBA00023004"/>
    </source>
</evidence>
<keyword evidence="10 19" id="KW-1133">Transmembrane helix</keyword>
<dbReference type="SUPFAM" id="SSF81464">
    <property type="entry name" value="Cytochrome c oxidase subunit II-like, transmembrane region"/>
    <property type="match status" value="1"/>
</dbReference>
<evidence type="ECO:0000256" key="8">
    <source>
        <dbReference type="ARBA" id="ARBA00022967"/>
    </source>
</evidence>
<keyword evidence="4 16" id="KW-0349">Heme</keyword>
<evidence type="ECO:0000313" key="23">
    <source>
        <dbReference type="EMBL" id="MDR6225841.1"/>
    </source>
</evidence>
<keyword evidence="8" id="KW-1278">Translocase</keyword>
<evidence type="ECO:0000256" key="12">
    <source>
        <dbReference type="ARBA" id="ARBA00023008"/>
    </source>
</evidence>
<dbReference type="InterPro" id="IPR034236">
    <property type="entry name" value="CuRO_CcO_Caa3_II"/>
</dbReference>
<evidence type="ECO:0000256" key="5">
    <source>
        <dbReference type="ARBA" id="ARBA00022660"/>
    </source>
</evidence>
<evidence type="ECO:0000259" key="22">
    <source>
        <dbReference type="PROSITE" id="PS51007"/>
    </source>
</evidence>
<dbReference type="InterPro" id="IPR036909">
    <property type="entry name" value="Cyt_c-like_dom_sf"/>
</dbReference>
<evidence type="ECO:0000256" key="10">
    <source>
        <dbReference type="ARBA" id="ARBA00022989"/>
    </source>
</evidence>
<keyword evidence="11 16" id="KW-0408">Iron</keyword>
<evidence type="ECO:0000256" key="9">
    <source>
        <dbReference type="ARBA" id="ARBA00022982"/>
    </source>
</evidence>
<comment type="subcellular location">
    <subcellularLocation>
        <location evidence="17">Cell membrane</location>
        <topology evidence="17">Multi-pass membrane protein</topology>
    </subcellularLocation>
    <subcellularLocation>
        <location evidence="1">Membrane</location>
        <topology evidence="1">Multi-pass membrane protein</topology>
    </subcellularLocation>
</comment>
<accession>A0ABU1IM33</accession>
<evidence type="ECO:0000256" key="3">
    <source>
        <dbReference type="ARBA" id="ARBA00022448"/>
    </source>
</evidence>
<dbReference type="PRINTS" id="PR01166">
    <property type="entry name" value="CYCOXIDASEII"/>
</dbReference>
<keyword evidence="7 16" id="KW-0479">Metal-binding</keyword>
<dbReference type="Gene3D" id="1.10.287.90">
    <property type="match status" value="1"/>
</dbReference>
<dbReference type="InterPro" id="IPR001505">
    <property type="entry name" value="Copper_CuA"/>
</dbReference>
<dbReference type="PROSITE" id="PS00078">
    <property type="entry name" value="COX2"/>
    <property type="match status" value="1"/>
</dbReference>
<dbReference type="EMBL" id="JAVDQG010000003">
    <property type="protein sequence ID" value="MDR6225841.1"/>
    <property type="molecule type" value="Genomic_DNA"/>
</dbReference>
<dbReference type="InterPro" id="IPR014222">
    <property type="entry name" value="Cyt_c_oxidase_su2"/>
</dbReference>
<dbReference type="InterPro" id="IPR011759">
    <property type="entry name" value="Cyt_c_oxidase_su2_TM_dom"/>
</dbReference>
<evidence type="ECO:0000259" key="21">
    <source>
        <dbReference type="PROSITE" id="PS50999"/>
    </source>
</evidence>
<feature type="transmembrane region" description="Helical" evidence="19">
    <location>
        <begin position="51"/>
        <end position="72"/>
    </location>
</feature>
<dbReference type="PROSITE" id="PS51007">
    <property type="entry name" value="CYTC"/>
    <property type="match status" value="1"/>
</dbReference>
<dbReference type="Proteomes" id="UP001185012">
    <property type="component" value="Unassembled WGS sequence"/>
</dbReference>
<evidence type="ECO:0000256" key="4">
    <source>
        <dbReference type="ARBA" id="ARBA00022617"/>
    </source>
</evidence>
<evidence type="ECO:0000256" key="17">
    <source>
        <dbReference type="RuleBase" id="RU000456"/>
    </source>
</evidence>
<dbReference type="Pfam" id="PF02790">
    <property type="entry name" value="COX2_TM"/>
    <property type="match status" value="1"/>
</dbReference>
<comment type="similarity">
    <text evidence="2 17">Belongs to the cytochrome c oxidase subunit 2 family.</text>
</comment>
<dbReference type="PROSITE" id="PS50857">
    <property type="entry name" value="COX2_CUA"/>
    <property type="match status" value="1"/>
</dbReference>
<evidence type="ECO:0000256" key="18">
    <source>
        <dbReference type="RuleBase" id="RU004024"/>
    </source>
</evidence>
<keyword evidence="3 17" id="KW-0813">Transport</keyword>
<evidence type="ECO:0000259" key="20">
    <source>
        <dbReference type="PROSITE" id="PS50857"/>
    </source>
</evidence>
<dbReference type="InterPro" id="IPR009056">
    <property type="entry name" value="Cyt_c-like_dom"/>
</dbReference>
<feature type="transmembrane region" description="Helical" evidence="19">
    <location>
        <begin position="93"/>
        <end position="113"/>
    </location>
</feature>
<dbReference type="SUPFAM" id="SSF49503">
    <property type="entry name" value="Cupredoxins"/>
    <property type="match status" value="1"/>
</dbReference>
<feature type="domain" description="Cytochrome oxidase subunit II transmembrane region profile" evidence="21">
    <location>
        <begin position="26"/>
        <end position="123"/>
    </location>
</feature>
<dbReference type="Gene3D" id="2.60.40.420">
    <property type="entry name" value="Cupredoxins - blue copper proteins"/>
    <property type="match status" value="1"/>
</dbReference>
<evidence type="ECO:0000256" key="7">
    <source>
        <dbReference type="ARBA" id="ARBA00022723"/>
    </source>
</evidence>
<dbReference type="CDD" id="cd04213">
    <property type="entry name" value="CuRO_CcO_Caa3_II"/>
    <property type="match status" value="1"/>
</dbReference>
<keyword evidence="6 17" id="KW-0812">Transmembrane</keyword>
<evidence type="ECO:0000256" key="6">
    <source>
        <dbReference type="ARBA" id="ARBA00022692"/>
    </source>
</evidence>
<sequence length="342" mass="38483">MSRGKKIWRTARFLTLIALVALVMAGCEEPTMSVLDPKGTVAEKQLGLIQLSVYIMTLVCVVVIGIFVYVLIRFRAKPGDNSIPEQVEGNTKLEILWTVIPIILLAIFAVPTVQKTFSLAEEAPENGDALRVKVTAHQYWWEFEYPDLDITTAQEMVIPTGERVYLELESKDVVHSFWVPKLAGKQDLIPGRTNTMWLDAHEPGVYKGRCAELCGASHALMNFEVIAQEPQEFEQWVEERQNPSSEPQNAQEAAGKEVFTQNCMSCHAIDGTDLKTSGDQGPNLAGFGNREKIAGLLEFNDENLEEWLKHPEEIKPGTYMPSFDYLSDEDMDNLKEYLKSLQ</sequence>
<dbReference type="InterPro" id="IPR036257">
    <property type="entry name" value="Cyt_c_oxidase_su2_TM_sf"/>
</dbReference>
<keyword evidence="9 17" id="KW-0249">Electron transport</keyword>
<dbReference type="SUPFAM" id="SSF46626">
    <property type="entry name" value="Cytochrome c"/>
    <property type="match status" value="1"/>
</dbReference>
<dbReference type="Pfam" id="PF00116">
    <property type="entry name" value="COX2"/>
    <property type="match status" value="1"/>
</dbReference>
<comment type="cofactor">
    <cofactor evidence="18">
        <name>Cu cation</name>
        <dbReference type="ChEBI" id="CHEBI:23378"/>
    </cofactor>
    <text evidence="18">Binds a copper A center.</text>
</comment>
<dbReference type="Pfam" id="PF00034">
    <property type="entry name" value="Cytochrom_C"/>
    <property type="match status" value="1"/>
</dbReference>
<evidence type="ECO:0000256" key="19">
    <source>
        <dbReference type="SAM" id="Phobius"/>
    </source>
</evidence>
<dbReference type="PROSITE" id="PS50999">
    <property type="entry name" value="COX2_TM"/>
    <property type="match status" value="1"/>
</dbReference>
<dbReference type="InterPro" id="IPR045187">
    <property type="entry name" value="CcO_II"/>
</dbReference>
<feature type="domain" description="Cytochrome oxidase subunit II copper A binding" evidence="20">
    <location>
        <begin position="127"/>
        <end position="239"/>
    </location>
</feature>
<keyword evidence="24" id="KW-1185">Reference proteome</keyword>
<protein>
    <recommendedName>
        <fullName evidence="18">Cytochrome c oxidase subunit 2</fullName>
        <ecNumber evidence="18">7.1.1.9</ecNumber>
    </recommendedName>
</protein>
<comment type="function">
    <text evidence="14 18">Subunits I and II form the functional core of the enzyme complex. Electrons originating in cytochrome c are transferred via heme a and Cu(A) to the binuclear center formed by heme a3 and Cu(B).</text>
</comment>
<dbReference type="PROSITE" id="PS51257">
    <property type="entry name" value="PROKAR_LIPOPROTEIN"/>
    <property type="match status" value="1"/>
</dbReference>
<organism evidence="23 24">
    <name type="scientific">Desmospora profundinema</name>
    <dbReference type="NCBI Taxonomy" id="1571184"/>
    <lineage>
        <taxon>Bacteria</taxon>
        <taxon>Bacillati</taxon>
        <taxon>Bacillota</taxon>
        <taxon>Bacilli</taxon>
        <taxon>Bacillales</taxon>
        <taxon>Thermoactinomycetaceae</taxon>
        <taxon>Desmospora</taxon>
    </lineage>
</organism>
<evidence type="ECO:0000256" key="14">
    <source>
        <dbReference type="ARBA" id="ARBA00024688"/>
    </source>
</evidence>
<evidence type="ECO:0000256" key="16">
    <source>
        <dbReference type="PROSITE-ProRule" id="PRU00433"/>
    </source>
</evidence>
<keyword evidence="13 19" id="KW-0472">Membrane</keyword>
<keyword evidence="5 17" id="KW-0679">Respiratory chain</keyword>
<feature type="domain" description="Cytochrome c" evidence="22">
    <location>
        <begin position="250"/>
        <end position="342"/>
    </location>
</feature>
<gene>
    <name evidence="23" type="ORF">JOE21_001839</name>
</gene>
<dbReference type="PANTHER" id="PTHR22888:SF10">
    <property type="entry name" value="CYTOCHROME C OXIDASE SUBUNIT 2"/>
    <property type="match status" value="1"/>
</dbReference>
<evidence type="ECO:0000256" key="1">
    <source>
        <dbReference type="ARBA" id="ARBA00004141"/>
    </source>
</evidence>
<evidence type="ECO:0000256" key="15">
    <source>
        <dbReference type="ARBA" id="ARBA00047816"/>
    </source>
</evidence>
<dbReference type="PANTHER" id="PTHR22888">
    <property type="entry name" value="CYTOCHROME C OXIDASE, SUBUNIT II"/>
    <property type="match status" value="1"/>
</dbReference>
<dbReference type="InterPro" id="IPR008972">
    <property type="entry name" value="Cupredoxin"/>
</dbReference>
<evidence type="ECO:0000256" key="2">
    <source>
        <dbReference type="ARBA" id="ARBA00007866"/>
    </source>
</evidence>